<organism evidence="4">
    <name type="scientific">Petromyces alliaceus</name>
    <name type="common">Aspergillus alliaceus</name>
    <dbReference type="NCBI Taxonomy" id="209559"/>
    <lineage>
        <taxon>Eukaryota</taxon>
        <taxon>Fungi</taxon>
        <taxon>Dikarya</taxon>
        <taxon>Ascomycota</taxon>
        <taxon>Pezizomycotina</taxon>
        <taxon>Eurotiomycetes</taxon>
        <taxon>Eurotiomycetidae</taxon>
        <taxon>Eurotiales</taxon>
        <taxon>Aspergillaceae</taxon>
        <taxon>Aspergillus</taxon>
        <taxon>Aspergillus subgen. Circumdati</taxon>
    </lineage>
</organism>
<evidence type="ECO:0000256" key="1">
    <source>
        <dbReference type="SAM" id="MobiDB-lite"/>
    </source>
</evidence>
<feature type="transmembrane region" description="Helical" evidence="2">
    <location>
        <begin position="146"/>
        <end position="168"/>
    </location>
</feature>
<evidence type="ECO:0000259" key="3">
    <source>
        <dbReference type="Pfam" id="PF20684"/>
    </source>
</evidence>
<dbReference type="PANTHER" id="PTHR39614:SF2">
    <property type="entry name" value="INTEGRAL MEMBRANE PROTEIN"/>
    <property type="match status" value="1"/>
</dbReference>
<dbReference type="Proteomes" id="UP000326877">
    <property type="component" value="Unassembled WGS sequence"/>
</dbReference>
<keyword evidence="2" id="KW-1133">Transmembrane helix</keyword>
<sequence>MEKLFLSGTSGRLQCLWVYVTPHNHVAFIFIAALVGVIYHLLTYTKIVGVAQTSITLYAVFHGIGKREELLAPTRADLGLKPYFGELSRSLWQRSNVSSQGLGSLEQTIVTPWYMIEVGNMLIQLLIPGLIIMIIWGLQARLSAKITVLMAFSLQLLVVIPTIFRLILLRRMTNKDLRGDRTFAITDAVIVTEVTMHFSLMAATFPCLRKFPQASDMNLSATTNMTTDPDNSDNSNGTYALKPLDPRGERASVEQWSGCSRHDRKYQPHTITTISAGEPNSIAPAEGNGKFQRQHTFGEMD</sequence>
<gene>
    <name evidence="4" type="ORF">BDV23DRAFT_177150</name>
</gene>
<feature type="transmembrane region" description="Helical" evidence="2">
    <location>
        <begin position="26"/>
        <end position="44"/>
    </location>
</feature>
<accession>A0A5N7BS13</accession>
<keyword evidence="2" id="KW-0472">Membrane</keyword>
<feature type="region of interest" description="Disordered" evidence="1">
    <location>
        <begin position="222"/>
        <end position="301"/>
    </location>
</feature>
<dbReference type="AlphaFoldDB" id="A0A5N7BS13"/>
<evidence type="ECO:0000256" key="2">
    <source>
        <dbReference type="SAM" id="Phobius"/>
    </source>
</evidence>
<dbReference type="EMBL" id="ML735380">
    <property type="protein sequence ID" value="KAE8384317.1"/>
    <property type="molecule type" value="Genomic_DNA"/>
</dbReference>
<dbReference type="PANTHER" id="PTHR39614">
    <property type="entry name" value="INTEGRAL MEMBRANE PROTEIN"/>
    <property type="match status" value="1"/>
</dbReference>
<dbReference type="InterPro" id="IPR049326">
    <property type="entry name" value="Rhodopsin_dom_fungi"/>
</dbReference>
<feature type="domain" description="Rhodopsin" evidence="3">
    <location>
        <begin position="111"/>
        <end position="211"/>
    </location>
</feature>
<feature type="transmembrane region" description="Helical" evidence="2">
    <location>
        <begin position="121"/>
        <end position="140"/>
    </location>
</feature>
<keyword evidence="2" id="KW-0812">Transmembrane</keyword>
<evidence type="ECO:0000313" key="4">
    <source>
        <dbReference type="EMBL" id="KAE8384317.1"/>
    </source>
</evidence>
<dbReference type="OrthoDB" id="3918601at2759"/>
<name>A0A5N7BS13_PETAA</name>
<protein>
    <recommendedName>
        <fullName evidence="3">Rhodopsin domain-containing protein</fullName>
    </recommendedName>
</protein>
<feature type="compositionally biased region" description="Polar residues" evidence="1">
    <location>
        <begin position="222"/>
        <end position="238"/>
    </location>
</feature>
<reference evidence="4" key="1">
    <citation type="submission" date="2019-04" db="EMBL/GenBank/DDBJ databases">
        <title>Friends and foes A comparative genomics studyof 23 Aspergillus species from section Flavi.</title>
        <authorList>
            <consortium name="DOE Joint Genome Institute"/>
            <person name="Kjaerbolling I."/>
            <person name="Vesth T."/>
            <person name="Frisvad J.C."/>
            <person name="Nybo J.L."/>
            <person name="Theobald S."/>
            <person name="Kildgaard S."/>
            <person name="Isbrandt T."/>
            <person name="Kuo A."/>
            <person name="Sato A."/>
            <person name="Lyhne E.K."/>
            <person name="Kogle M.E."/>
            <person name="Wiebenga A."/>
            <person name="Kun R.S."/>
            <person name="Lubbers R.J."/>
            <person name="Makela M.R."/>
            <person name="Barry K."/>
            <person name="Chovatia M."/>
            <person name="Clum A."/>
            <person name="Daum C."/>
            <person name="Haridas S."/>
            <person name="He G."/>
            <person name="LaButti K."/>
            <person name="Lipzen A."/>
            <person name="Mondo S."/>
            <person name="Riley R."/>
            <person name="Salamov A."/>
            <person name="Simmons B.A."/>
            <person name="Magnuson J.K."/>
            <person name="Henrissat B."/>
            <person name="Mortensen U.H."/>
            <person name="Larsen T.O."/>
            <person name="Devries R.P."/>
            <person name="Grigoriev I.V."/>
            <person name="Machida M."/>
            <person name="Baker S.E."/>
            <person name="Andersen M.R."/>
        </authorList>
    </citation>
    <scope>NUCLEOTIDE SEQUENCE [LARGE SCALE GENOMIC DNA]</scope>
    <source>
        <strain evidence="4">IBT 14317</strain>
    </source>
</reference>
<dbReference type="Pfam" id="PF20684">
    <property type="entry name" value="Fung_rhodopsin"/>
    <property type="match status" value="1"/>
</dbReference>
<proteinExistence type="predicted"/>